<evidence type="ECO:0000256" key="3">
    <source>
        <dbReference type="ARBA" id="ARBA00022946"/>
    </source>
</evidence>
<dbReference type="InterPro" id="IPR044201">
    <property type="entry name" value="DVR-like"/>
</dbReference>
<dbReference type="Pfam" id="PF13460">
    <property type="entry name" value="NAD_binding_10"/>
    <property type="match status" value="1"/>
</dbReference>
<dbReference type="PANTHER" id="PTHR47378:SF1">
    <property type="entry name" value="DIVINYL CHLOROPHYLLIDE A 8-VINYL-REDUCTASE, CHLOROPLASTIC"/>
    <property type="match status" value="1"/>
</dbReference>
<dbReference type="Proteomes" id="UP000011693">
    <property type="component" value="Unassembled WGS sequence"/>
</dbReference>
<feature type="domain" description="NAD(P)-binding" evidence="9">
    <location>
        <begin position="4"/>
        <end position="145"/>
    </location>
</feature>
<dbReference type="EMBL" id="AOIN01000008">
    <property type="protein sequence ID" value="ELZ06213.1"/>
    <property type="molecule type" value="Genomic_DNA"/>
</dbReference>
<dbReference type="EC" id="1.3.1.75" evidence="6"/>
<evidence type="ECO:0000256" key="7">
    <source>
        <dbReference type="ARBA" id="ARBA00024089"/>
    </source>
</evidence>
<comment type="pathway">
    <text evidence="1">Porphyrin-containing compound metabolism; chlorophyll biosynthesis.</text>
</comment>
<dbReference type="STRING" id="1227492.C482_00285"/>
<proteinExistence type="predicted"/>
<evidence type="ECO:0000259" key="9">
    <source>
        <dbReference type="Pfam" id="PF13460"/>
    </source>
</evidence>
<dbReference type="AlphaFoldDB" id="M0B7G2"/>
<dbReference type="GO" id="GO:0033728">
    <property type="term" value="F:3,8-divinyl protochlorophyllide a 8-vinyl-reductase (NADPH) activity"/>
    <property type="evidence" value="ECO:0007669"/>
    <property type="project" value="UniProtKB-EC"/>
</dbReference>
<evidence type="ECO:0000256" key="4">
    <source>
        <dbReference type="ARBA" id="ARBA00023002"/>
    </source>
</evidence>
<dbReference type="SUPFAM" id="SSF51735">
    <property type="entry name" value="NAD(P)-binding Rossmann-fold domains"/>
    <property type="match status" value="1"/>
</dbReference>
<dbReference type="PANTHER" id="PTHR47378">
    <property type="entry name" value="DIVINYL CHLOROPHYLLIDE A 8-VINYL-REDUCTASE, CHLOROPLASTIC"/>
    <property type="match status" value="1"/>
</dbReference>
<evidence type="ECO:0000256" key="8">
    <source>
        <dbReference type="ARBA" id="ARBA00049498"/>
    </source>
</evidence>
<dbReference type="PATRIC" id="fig|1227492.4.peg.38"/>
<keyword evidence="4" id="KW-0560">Oxidoreductase</keyword>
<organism evidence="10 11">
    <name type="scientific">Natrialba chahannaoensis JCM 10990</name>
    <dbReference type="NCBI Taxonomy" id="1227492"/>
    <lineage>
        <taxon>Archaea</taxon>
        <taxon>Methanobacteriati</taxon>
        <taxon>Methanobacteriota</taxon>
        <taxon>Stenosarchaea group</taxon>
        <taxon>Halobacteria</taxon>
        <taxon>Halobacteriales</taxon>
        <taxon>Natrialbaceae</taxon>
        <taxon>Natrialba</taxon>
    </lineage>
</organism>
<comment type="caution">
    <text evidence="10">The sequence shown here is derived from an EMBL/GenBank/DDBJ whole genome shotgun (WGS) entry which is preliminary data.</text>
</comment>
<keyword evidence="11" id="KW-1185">Reference proteome</keyword>
<dbReference type="Gene3D" id="3.40.50.720">
    <property type="entry name" value="NAD(P)-binding Rossmann-like Domain"/>
    <property type="match status" value="1"/>
</dbReference>
<dbReference type="InterPro" id="IPR016040">
    <property type="entry name" value="NAD(P)-bd_dom"/>
</dbReference>
<evidence type="ECO:0000256" key="2">
    <source>
        <dbReference type="ARBA" id="ARBA00022857"/>
    </source>
</evidence>
<dbReference type="GO" id="GO:0015995">
    <property type="term" value="P:chlorophyll biosynthetic process"/>
    <property type="evidence" value="ECO:0007669"/>
    <property type="project" value="UniProtKB-UniPathway"/>
</dbReference>
<evidence type="ECO:0000313" key="10">
    <source>
        <dbReference type="EMBL" id="ELZ06213.1"/>
    </source>
</evidence>
<evidence type="ECO:0000256" key="6">
    <source>
        <dbReference type="ARBA" id="ARBA00024059"/>
    </source>
</evidence>
<keyword evidence="5" id="KW-0149">Chlorophyll biosynthesis</keyword>
<gene>
    <name evidence="10" type="ORF">C482_00285</name>
</gene>
<name>M0B7G2_9EURY</name>
<evidence type="ECO:0000313" key="11">
    <source>
        <dbReference type="Proteomes" id="UP000011693"/>
    </source>
</evidence>
<keyword evidence="3" id="KW-0809">Transit peptide</keyword>
<accession>M0B7G2</accession>
<comment type="catalytic activity">
    <reaction evidence="8">
        <text>protochlorophyllide a + NADP(+) = 3,8-divinyl protochlorophyllide a + NADPH + H(+)</text>
        <dbReference type="Rhea" id="RHEA:48884"/>
        <dbReference type="ChEBI" id="CHEBI:15378"/>
        <dbReference type="ChEBI" id="CHEBI:57783"/>
        <dbReference type="ChEBI" id="CHEBI:58349"/>
        <dbReference type="ChEBI" id="CHEBI:58632"/>
        <dbReference type="ChEBI" id="CHEBI:83350"/>
        <dbReference type="EC" id="1.3.1.75"/>
    </reaction>
</comment>
<dbReference type="UniPathway" id="UPA00668"/>
<sequence>MDDLFVGSATEPRSLAGLCDDIDVVISSLGVTRQSASRWAVDYKANRTILDLAMNAGVDQFIFVSVAEPQLWEELIKPRERLVSELEAESISHVIVRPTGYFSDMTAVLRMAERGLVVLVGDGRAQVNPIHGSDLAAVCADAIASDEETIHTGGPETMSYNEIATVAFDALEQSNRVIHIPERFTRATLAVVRPVHSRYYGLGNAFTNVMTTDVIAPETGSHRLGAYYESVLQRDAQRDR</sequence>
<dbReference type="InterPro" id="IPR036291">
    <property type="entry name" value="NAD(P)-bd_dom_sf"/>
</dbReference>
<reference evidence="10 11" key="1">
    <citation type="journal article" date="2014" name="PLoS Genet.">
        <title>Phylogenetically driven sequencing of extremely halophilic archaea reveals strategies for static and dynamic osmo-response.</title>
        <authorList>
            <person name="Becker E.A."/>
            <person name="Seitzer P.M."/>
            <person name="Tritt A."/>
            <person name="Larsen D."/>
            <person name="Krusor M."/>
            <person name="Yao A.I."/>
            <person name="Wu D."/>
            <person name="Madern D."/>
            <person name="Eisen J.A."/>
            <person name="Darling A.E."/>
            <person name="Facciotti M.T."/>
        </authorList>
    </citation>
    <scope>NUCLEOTIDE SEQUENCE [LARGE SCALE GENOMIC DNA]</scope>
    <source>
        <strain evidence="10 11">JCM 10990</strain>
    </source>
</reference>
<keyword evidence="2" id="KW-0521">NADP</keyword>
<evidence type="ECO:0000256" key="5">
    <source>
        <dbReference type="ARBA" id="ARBA00023171"/>
    </source>
</evidence>
<evidence type="ECO:0000256" key="1">
    <source>
        <dbReference type="ARBA" id="ARBA00005173"/>
    </source>
</evidence>
<protein>
    <recommendedName>
        <fullName evidence="7">Divinyl chlorophyllide a 8-vinyl-reductase, chloroplastic</fullName>
        <ecNumber evidence="6">1.3.1.75</ecNumber>
    </recommendedName>
</protein>